<dbReference type="GO" id="GO:0006886">
    <property type="term" value="P:intracellular protein transport"/>
    <property type="evidence" value="ECO:0007669"/>
    <property type="project" value="InterPro"/>
</dbReference>
<organism evidence="7 8">
    <name type="scientific">Beta vulgaris subsp. vulgaris</name>
    <name type="common">Beet</name>
    <dbReference type="NCBI Taxonomy" id="3555"/>
    <lineage>
        <taxon>Eukaryota</taxon>
        <taxon>Viridiplantae</taxon>
        <taxon>Streptophyta</taxon>
        <taxon>Embryophyta</taxon>
        <taxon>Tracheophyta</taxon>
        <taxon>Spermatophyta</taxon>
        <taxon>Magnoliopsida</taxon>
        <taxon>eudicotyledons</taxon>
        <taxon>Gunneridae</taxon>
        <taxon>Pentapetalae</taxon>
        <taxon>Caryophyllales</taxon>
        <taxon>Chenopodiaceae</taxon>
        <taxon>Betoideae</taxon>
        <taxon>Beta</taxon>
    </lineage>
</organism>
<name>A0A0J8B958_BETVV</name>
<evidence type="ECO:0000256" key="2">
    <source>
        <dbReference type="ARBA" id="ARBA00022448"/>
    </source>
</evidence>
<sequence>MFACSCTESEDLTTLQGFIPLVAVDKKSSLPANFELCPCASILHFEKFYEASTYFTEHNNGNAEHDVGCAPNPDNTGTSSSVESKEVEECPEPNHGDAPATLYIVGSEASSNLESKETEVCHGHVDEYAENVAADAPTVVGSGTALRPALDSKETEELCGHDDGRAELDVGSAPTASITVGSDGEPVLTLNIKGNEDRQVSSMPVQVSSPSGAAPIVDLLDGLSSTQPTLEINGPQFPSIVAFESSSLKMMFDFSKSAGCLQVTSIKATFTNLSTNIYTDFLFQAAVPKVTINKTVNSVILLLAYALTCKSTYSNVLLFNLRS</sequence>
<dbReference type="SUPFAM" id="SSF49348">
    <property type="entry name" value="Clathrin adaptor appendage domain"/>
    <property type="match status" value="1"/>
</dbReference>
<dbReference type="PROSITE" id="PS50180">
    <property type="entry name" value="GAE"/>
    <property type="match status" value="1"/>
</dbReference>
<evidence type="ECO:0000256" key="3">
    <source>
        <dbReference type="ARBA" id="ARBA00022927"/>
    </source>
</evidence>
<gene>
    <name evidence="7" type="ORF">BVRB_9g225630</name>
</gene>
<dbReference type="AlphaFoldDB" id="A0A0J8B958"/>
<evidence type="ECO:0000313" key="7">
    <source>
        <dbReference type="EMBL" id="KMS96387.1"/>
    </source>
</evidence>
<keyword evidence="3" id="KW-0653">Protein transport</keyword>
<keyword evidence="4" id="KW-0333">Golgi apparatus</keyword>
<proteinExistence type="predicted"/>
<dbReference type="InterPro" id="IPR008153">
    <property type="entry name" value="GAE_dom"/>
</dbReference>
<dbReference type="OrthoDB" id="28053at2759"/>
<dbReference type="GO" id="GO:0005794">
    <property type="term" value="C:Golgi apparatus"/>
    <property type="evidence" value="ECO:0007669"/>
    <property type="project" value="UniProtKB-SubCell"/>
</dbReference>
<protein>
    <recommendedName>
        <fullName evidence="6">GAE domain-containing protein</fullName>
    </recommendedName>
</protein>
<dbReference type="Proteomes" id="UP000035740">
    <property type="component" value="Unassembled WGS sequence"/>
</dbReference>
<dbReference type="EMBL" id="KQ090383">
    <property type="protein sequence ID" value="KMS96387.1"/>
    <property type="molecule type" value="Genomic_DNA"/>
</dbReference>
<dbReference type="InterPro" id="IPR013041">
    <property type="entry name" value="Clathrin_app_Ig-like_sf"/>
</dbReference>
<keyword evidence="2" id="KW-0813">Transport</keyword>
<feature type="region of interest" description="Disordered" evidence="5">
    <location>
        <begin position="71"/>
        <end position="98"/>
    </location>
</feature>
<dbReference type="eggNOG" id="KOG1062">
    <property type="taxonomic scope" value="Eukaryota"/>
</dbReference>
<dbReference type="Gramene" id="KMS96387">
    <property type="protein sequence ID" value="KMS96387"/>
    <property type="gene ID" value="BVRB_9g225630"/>
</dbReference>
<keyword evidence="8" id="KW-1185">Reference proteome</keyword>
<feature type="compositionally biased region" description="Basic and acidic residues" evidence="5">
    <location>
        <begin position="83"/>
        <end position="95"/>
    </location>
</feature>
<evidence type="ECO:0000259" key="6">
    <source>
        <dbReference type="PROSITE" id="PS50180"/>
    </source>
</evidence>
<dbReference type="InterPro" id="IPR008152">
    <property type="entry name" value="Clathrin_a/b/g-adaptin_app_Ig"/>
</dbReference>
<reference evidence="7 8" key="1">
    <citation type="journal article" date="2014" name="Nature">
        <title>The genome of the recently domesticated crop plant sugar beet (Beta vulgaris).</title>
        <authorList>
            <person name="Dohm J.C."/>
            <person name="Minoche A.E."/>
            <person name="Holtgrawe D."/>
            <person name="Capella-Gutierrez S."/>
            <person name="Zakrzewski F."/>
            <person name="Tafer H."/>
            <person name="Rupp O."/>
            <person name="Sorensen T.R."/>
            <person name="Stracke R."/>
            <person name="Reinhardt R."/>
            <person name="Goesmann A."/>
            <person name="Kraft T."/>
            <person name="Schulz B."/>
            <person name="Stadler P.F."/>
            <person name="Schmidt T."/>
            <person name="Gabaldon T."/>
            <person name="Lehrach H."/>
            <person name="Weisshaar B."/>
            <person name="Himmelbauer H."/>
        </authorList>
    </citation>
    <scope>NUCLEOTIDE SEQUENCE [LARGE SCALE GENOMIC DNA]</scope>
    <source>
        <tissue evidence="7">Taproot</tissue>
    </source>
</reference>
<dbReference type="Pfam" id="PF02883">
    <property type="entry name" value="Alpha_adaptinC2"/>
    <property type="match status" value="1"/>
</dbReference>
<evidence type="ECO:0000313" key="8">
    <source>
        <dbReference type="Proteomes" id="UP000035740"/>
    </source>
</evidence>
<dbReference type="Gene3D" id="2.60.40.1230">
    <property type="match status" value="1"/>
</dbReference>
<feature type="domain" description="GAE" evidence="6">
    <location>
        <begin position="235"/>
        <end position="323"/>
    </location>
</feature>
<comment type="subcellular location">
    <subcellularLocation>
        <location evidence="1">Golgi apparatus</location>
    </subcellularLocation>
</comment>
<evidence type="ECO:0000256" key="4">
    <source>
        <dbReference type="ARBA" id="ARBA00023034"/>
    </source>
</evidence>
<evidence type="ECO:0000256" key="1">
    <source>
        <dbReference type="ARBA" id="ARBA00004555"/>
    </source>
</evidence>
<dbReference type="GO" id="GO:0016192">
    <property type="term" value="P:vesicle-mediated transport"/>
    <property type="evidence" value="ECO:0007669"/>
    <property type="project" value="InterPro"/>
</dbReference>
<accession>A0A0J8B958</accession>
<evidence type="ECO:0000256" key="5">
    <source>
        <dbReference type="SAM" id="MobiDB-lite"/>
    </source>
</evidence>